<dbReference type="EMBL" id="CAJNDS010002590">
    <property type="protein sequence ID" value="CAE7536335.1"/>
    <property type="molecule type" value="Genomic_DNA"/>
</dbReference>
<reference evidence="1" key="1">
    <citation type="submission" date="2021-02" db="EMBL/GenBank/DDBJ databases">
        <authorList>
            <person name="Dougan E. K."/>
            <person name="Rhodes N."/>
            <person name="Thang M."/>
            <person name="Chan C."/>
        </authorList>
    </citation>
    <scope>NUCLEOTIDE SEQUENCE</scope>
</reference>
<dbReference type="AlphaFoldDB" id="A0A812TSS0"/>
<organism evidence="1 2">
    <name type="scientific">Symbiodinium natans</name>
    <dbReference type="NCBI Taxonomy" id="878477"/>
    <lineage>
        <taxon>Eukaryota</taxon>
        <taxon>Sar</taxon>
        <taxon>Alveolata</taxon>
        <taxon>Dinophyceae</taxon>
        <taxon>Suessiales</taxon>
        <taxon>Symbiodiniaceae</taxon>
        <taxon>Symbiodinium</taxon>
    </lineage>
</organism>
<sequence>MDQQTKARLLAKKILQQDDDKATLQHRIDRIEKLLQPNDQFSSYIEKRWLQMDASAFEAEVKKSLDDLEKKGLTVVVDASGDNASGMATFEKDHELALKGSPSNQMVGSILGIKSWADGAGTRLYEDCFRQLLALKVTKVRVMNASIVYNEAGGEDNVQTLNMRGRNLRAMRRGAEASGFLDIRTTEEWRKANSAFKDGKIDVEQPQCQALLFQIPET</sequence>
<accession>A0A812TSS0</accession>
<keyword evidence="2" id="KW-1185">Reference proteome</keyword>
<evidence type="ECO:0000313" key="1">
    <source>
        <dbReference type="EMBL" id="CAE7536335.1"/>
    </source>
</evidence>
<comment type="caution">
    <text evidence="1">The sequence shown here is derived from an EMBL/GenBank/DDBJ whole genome shotgun (WGS) entry which is preliminary data.</text>
</comment>
<gene>
    <name evidence="1" type="ORF">SNAT2548_LOCUS30055</name>
</gene>
<dbReference type="Proteomes" id="UP000604046">
    <property type="component" value="Unassembled WGS sequence"/>
</dbReference>
<proteinExistence type="predicted"/>
<evidence type="ECO:0000313" key="2">
    <source>
        <dbReference type="Proteomes" id="UP000604046"/>
    </source>
</evidence>
<protein>
    <submittedName>
        <fullName evidence="1">Uncharacterized protein</fullName>
    </submittedName>
</protein>
<name>A0A812TSS0_9DINO</name>